<reference evidence="1" key="1">
    <citation type="journal article" date="2014" name="Front. Microbiol.">
        <title>High frequency of phylogenetically diverse reductive dehalogenase-homologous genes in deep subseafloor sedimentary metagenomes.</title>
        <authorList>
            <person name="Kawai M."/>
            <person name="Futagami T."/>
            <person name="Toyoda A."/>
            <person name="Takaki Y."/>
            <person name="Nishi S."/>
            <person name="Hori S."/>
            <person name="Arai W."/>
            <person name="Tsubouchi T."/>
            <person name="Morono Y."/>
            <person name="Uchiyama I."/>
            <person name="Ito T."/>
            <person name="Fujiyama A."/>
            <person name="Inagaki F."/>
            <person name="Takami H."/>
        </authorList>
    </citation>
    <scope>NUCLEOTIDE SEQUENCE</scope>
    <source>
        <strain evidence="1">Expedition CK06-06</strain>
    </source>
</reference>
<organism evidence="1">
    <name type="scientific">marine sediment metagenome</name>
    <dbReference type="NCBI Taxonomy" id="412755"/>
    <lineage>
        <taxon>unclassified sequences</taxon>
        <taxon>metagenomes</taxon>
        <taxon>ecological metagenomes</taxon>
    </lineage>
</organism>
<dbReference type="EMBL" id="BARS01032503">
    <property type="protein sequence ID" value="GAG15533.1"/>
    <property type="molecule type" value="Genomic_DNA"/>
</dbReference>
<accession>X0VSW7</accession>
<sequence>MTLKYYGDSKQKIVVTFIQGEQILTTEGRITKDGALEYKVPEGIKPGEYKVSVDISDKE</sequence>
<evidence type="ECO:0000313" key="1">
    <source>
        <dbReference type="EMBL" id="GAG15533.1"/>
    </source>
</evidence>
<gene>
    <name evidence="1" type="ORF">S01H1_50444</name>
</gene>
<dbReference type="AlphaFoldDB" id="X0VSW7"/>
<comment type="caution">
    <text evidence="1">The sequence shown here is derived from an EMBL/GenBank/DDBJ whole genome shotgun (WGS) entry which is preliminary data.</text>
</comment>
<protein>
    <recommendedName>
        <fullName evidence="2">Bacterial Ig-like domain-containing protein</fullName>
    </recommendedName>
</protein>
<evidence type="ECO:0008006" key="2">
    <source>
        <dbReference type="Google" id="ProtNLM"/>
    </source>
</evidence>
<proteinExistence type="predicted"/>
<name>X0VSW7_9ZZZZ</name>